<reference evidence="2" key="1">
    <citation type="submission" date="2013-03" db="EMBL/GenBank/DDBJ databases">
        <title>The Genome Sequence of Anopheles dirus WRAIR2.</title>
        <authorList>
            <consortium name="The Broad Institute Genomics Platform"/>
            <person name="Neafsey D.E."/>
            <person name="Walton C."/>
            <person name="Walker B."/>
            <person name="Young S.K."/>
            <person name="Zeng Q."/>
            <person name="Gargeya S."/>
            <person name="Fitzgerald M."/>
            <person name="Haas B."/>
            <person name="Abouelleil A."/>
            <person name="Allen A.W."/>
            <person name="Alvarado L."/>
            <person name="Arachchi H.M."/>
            <person name="Berlin A.M."/>
            <person name="Chapman S.B."/>
            <person name="Gainer-Dewar J."/>
            <person name="Goldberg J."/>
            <person name="Griggs A."/>
            <person name="Gujja S."/>
            <person name="Hansen M."/>
            <person name="Howarth C."/>
            <person name="Imamovic A."/>
            <person name="Ireland A."/>
            <person name="Larimer J."/>
            <person name="McCowan C."/>
            <person name="Murphy C."/>
            <person name="Pearson M."/>
            <person name="Poon T.W."/>
            <person name="Priest M."/>
            <person name="Roberts A."/>
            <person name="Saif S."/>
            <person name="Shea T."/>
            <person name="Sisk P."/>
            <person name="Sykes S."/>
            <person name="Wortman J."/>
            <person name="Nusbaum C."/>
            <person name="Birren B."/>
        </authorList>
    </citation>
    <scope>NUCLEOTIDE SEQUENCE [LARGE SCALE GENOMIC DNA]</scope>
    <source>
        <strain evidence="2">WRAIR2</strain>
    </source>
</reference>
<evidence type="ECO:0000313" key="2">
    <source>
        <dbReference type="Proteomes" id="UP000075884"/>
    </source>
</evidence>
<organism evidence="1 2">
    <name type="scientific">Anopheles dirus</name>
    <dbReference type="NCBI Taxonomy" id="7168"/>
    <lineage>
        <taxon>Eukaryota</taxon>
        <taxon>Metazoa</taxon>
        <taxon>Ecdysozoa</taxon>
        <taxon>Arthropoda</taxon>
        <taxon>Hexapoda</taxon>
        <taxon>Insecta</taxon>
        <taxon>Pterygota</taxon>
        <taxon>Neoptera</taxon>
        <taxon>Endopterygota</taxon>
        <taxon>Diptera</taxon>
        <taxon>Nematocera</taxon>
        <taxon>Culicoidea</taxon>
        <taxon>Culicidae</taxon>
        <taxon>Anophelinae</taxon>
        <taxon>Anopheles</taxon>
    </lineage>
</organism>
<proteinExistence type="predicted"/>
<dbReference type="Proteomes" id="UP000075884">
    <property type="component" value="Unassembled WGS sequence"/>
</dbReference>
<dbReference type="EnsemblMetazoa" id="ADIR005417-RA">
    <property type="protein sequence ID" value="ADIR005417-PA"/>
    <property type="gene ID" value="ADIR005417"/>
</dbReference>
<evidence type="ECO:0000313" key="1">
    <source>
        <dbReference type="EnsemblMetazoa" id="ADIR005417-PA"/>
    </source>
</evidence>
<dbReference type="AlphaFoldDB" id="A0A182NCQ3"/>
<reference evidence="1" key="2">
    <citation type="submission" date="2020-05" db="UniProtKB">
        <authorList>
            <consortium name="EnsemblMetazoa"/>
        </authorList>
    </citation>
    <scope>IDENTIFICATION</scope>
    <source>
        <strain evidence="1">WRAIR2</strain>
    </source>
</reference>
<protein>
    <submittedName>
        <fullName evidence="1">Uncharacterized protein</fullName>
    </submittedName>
</protein>
<accession>A0A182NCQ3</accession>
<keyword evidence="2" id="KW-1185">Reference proteome</keyword>
<sequence length="93" mass="10504">MRTSPGVALLPAARRQFLASMGQNFITVQMTQNGLAASLLPLEIVSSMAQGVGMRRNDAKRTERNRYARVCSYVFTITNQRVCMEFSFHFVQE</sequence>
<name>A0A182NCQ3_9DIPT</name>
<dbReference type="VEuPathDB" id="VectorBase:ADIR005417"/>